<sequence length="83" mass="9039">MKNLIKSLPALGLALAASMAFAFNMPQERQGVLKGQLSNGTWEEIPEGVSYNCTTMSNVCTAEFDENDDIILGTERPGVYSRP</sequence>
<evidence type="ECO:0000313" key="2">
    <source>
        <dbReference type="EMBL" id="MBS9525715.1"/>
    </source>
</evidence>
<evidence type="ECO:0008006" key="4">
    <source>
        <dbReference type="Google" id="ProtNLM"/>
    </source>
</evidence>
<keyword evidence="1" id="KW-0732">Signal</keyword>
<feature type="chain" id="PRO_5042828148" description="DUF2147 domain-containing protein" evidence="1">
    <location>
        <begin position="23"/>
        <end position="83"/>
    </location>
</feature>
<evidence type="ECO:0000256" key="1">
    <source>
        <dbReference type="SAM" id="SignalP"/>
    </source>
</evidence>
<keyword evidence="3" id="KW-1185">Reference proteome</keyword>
<proteinExistence type="predicted"/>
<name>A0AAP2CKQ2_9BACT</name>
<comment type="caution">
    <text evidence="2">The sequence shown here is derived from an EMBL/GenBank/DDBJ whole genome shotgun (WGS) entry which is preliminary data.</text>
</comment>
<protein>
    <recommendedName>
        <fullName evidence="4">DUF2147 domain-containing protein</fullName>
    </recommendedName>
</protein>
<dbReference type="RefSeq" id="WP_213946572.1">
    <property type="nucleotide sequence ID" value="NZ_JAHCMY010000017.1"/>
</dbReference>
<gene>
    <name evidence="2" type="ORF">KI659_16975</name>
</gene>
<dbReference type="Pfam" id="PF20130">
    <property type="entry name" value="DUF6520"/>
    <property type="match status" value="1"/>
</dbReference>
<organism evidence="2 3">
    <name type="scientific">Litoribacter ruber</name>
    <dbReference type="NCBI Taxonomy" id="702568"/>
    <lineage>
        <taxon>Bacteria</taxon>
        <taxon>Pseudomonadati</taxon>
        <taxon>Bacteroidota</taxon>
        <taxon>Cytophagia</taxon>
        <taxon>Cytophagales</taxon>
        <taxon>Cyclobacteriaceae</taxon>
        <taxon>Litoribacter</taxon>
    </lineage>
</organism>
<accession>A0AAP2CKQ2</accession>
<reference evidence="2 3" key="1">
    <citation type="submission" date="2021-05" db="EMBL/GenBank/DDBJ databases">
        <authorList>
            <person name="Zhang Z.D."/>
            <person name="Osman G."/>
        </authorList>
    </citation>
    <scope>NUCLEOTIDE SEQUENCE [LARGE SCALE GENOMIC DNA]</scope>
    <source>
        <strain evidence="2 3">KCTC 32217</strain>
    </source>
</reference>
<evidence type="ECO:0000313" key="3">
    <source>
        <dbReference type="Proteomes" id="UP001319104"/>
    </source>
</evidence>
<dbReference type="Proteomes" id="UP001319104">
    <property type="component" value="Unassembled WGS sequence"/>
</dbReference>
<feature type="signal peptide" evidence="1">
    <location>
        <begin position="1"/>
        <end position="22"/>
    </location>
</feature>
<dbReference type="AlphaFoldDB" id="A0AAP2CKQ2"/>
<dbReference type="InterPro" id="IPR045391">
    <property type="entry name" value="DUF6520"/>
</dbReference>
<dbReference type="EMBL" id="JAHCMY010000017">
    <property type="protein sequence ID" value="MBS9525715.1"/>
    <property type="molecule type" value="Genomic_DNA"/>
</dbReference>